<dbReference type="PANTHER" id="PTHR43744:SF12">
    <property type="entry name" value="ABC TRANSPORTER PERMEASE PROTEIN MG189-RELATED"/>
    <property type="match status" value="1"/>
</dbReference>
<dbReference type="GO" id="GO:0005886">
    <property type="term" value="C:plasma membrane"/>
    <property type="evidence" value="ECO:0007669"/>
    <property type="project" value="UniProtKB-SubCell"/>
</dbReference>
<feature type="transmembrane region" description="Helical" evidence="7">
    <location>
        <begin position="107"/>
        <end position="130"/>
    </location>
</feature>
<evidence type="ECO:0000313" key="12">
    <source>
        <dbReference type="Proteomes" id="UP001527202"/>
    </source>
</evidence>
<dbReference type="RefSeq" id="WP_042227881.1">
    <property type="nucleotide sequence ID" value="NZ_CP026520.1"/>
</dbReference>
<evidence type="ECO:0000256" key="4">
    <source>
        <dbReference type="ARBA" id="ARBA00022692"/>
    </source>
</evidence>
<dbReference type="EMBL" id="JAMDMJ010000033">
    <property type="protein sequence ID" value="MCY9598671.1"/>
    <property type="molecule type" value="Genomic_DNA"/>
</dbReference>
<evidence type="ECO:0000256" key="7">
    <source>
        <dbReference type="RuleBase" id="RU363032"/>
    </source>
</evidence>
<accession>A0A410WW94</accession>
<evidence type="ECO:0000313" key="11">
    <source>
        <dbReference type="Proteomes" id="UP000288943"/>
    </source>
</evidence>
<evidence type="ECO:0000256" key="3">
    <source>
        <dbReference type="ARBA" id="ARBA00022475"/>
    </source>
</evidence>
<dbReference type="Gene3D" id="1.10.3720.10">
    <property type="entry name" value="MetI-like"/>
    <property type="match status" value="1"/>
</dbReference>
<dbReference type="OrthoDB" id="9771544at2"/>
<dbReference type="InterPro" id="IPR035906">
    <property type="entry name" value="MetI-like_sf"/>
</dbReference>
<dbReference type="Proteomes" id="UP001527202">
    <property type="component" value="Unassembled WGS sequence"/>
</dbReference>
<evidence type="ECO:0000256" key="5">
    <source>
        <dbReference type="ARBA" id="ARBA00022989"/>
    </source>
</evidence>
<dbReference type="GeneID" id="95375901"/>
<organism evidence="10 11">
    <name type="scientific">Paenibacillus chitinolyticus</name>
    <dbReference type="NCBI Taxonomy" id="79263"/>
    <lineage>
        <taxon>Bacteria</taxon>
        <taxon>Bacillati</taxon>
        <taxon>Bacillota</taxon>
        <taxon>Bacilli</taxon>
        <taxon>Bacillales</taxon>
        <taxon>Paenibacillaceae</taxon>
        <taxon>Paenibacillus</taxon>
    </lineage>
</organism>
<dbReference type="AlphaFoldDB" id="A0A410WW94"/>
<evidence type="ECO:0000259" key="8">
    <source>
        <dbReference type="PROSITE" id="PS50928"/>
    </source>
</evidence>
<evidence type="ECO:0000256" key="2">
    <source>
        <dbReference type="ARBA" id="ARBA00022448"/>
    </source>
</evidence>
<gene>
    <name evidence="9" type="ORF">M5X16_23230</name>
    <name evidence="10" type="ORF">PC41400_13880</name>
</gene>
<keyword evidence="6 7" id="KW-0472">Membrane</keyword>
<evidence type="ECO:0000313" key="9">
    <source>
        <dbReference type="EMBL" id="MCY9598671.1"/>
    </source>
</evidence>
<dbReference type="PANTHER" id="PTHR43744">
    <property type="entry name" value="ABC TRANSPORTER PERMEASE PROTEIN MG189-RELATED-RELATED"/>
    <property type="match status" value="1"/>
</dbReference>
<keyword evidence="4 7" id="KW-0812">Transmembrane</keyword>
<reference evidence="9 12" key="2">
    <citation type="submission" date="2022-05" db="EMBL/GenBank/DDBJ databases">
        <title>Genome Sequencing of Bee-Associated Microbes.</title>
        <authorList>
            <person name="Dunlap C."/>
        </authorList>
    </citation>
    <scope>NUCLEOTIDE SEQUENCE [LARGE SCALE GENOMIC DNA]</scope>
    <source>
        <strain evidence="9 12">NRRL B-23120</strain>
    </source>
</reference>
<dbReference type="SUPFAM" id="SSF161098">
    <property type="entry name" value="MetI-like"/>
    <property type="match status" value="1"/>
</dbReference>
<proteinExistence type="inferred from homology"/>
<feature type="domain" description="ABC transmembrane type-1" evidence="8">
    <location>
        <begin position="71"/>
        <end position="263"/>
    </location>
</feature>
<evidence type="ECO:0000313" key="10">
    <source>
        <dbReference type="EMBL" id="QAV18709.1"/>
    </source>
</evidence>
<dbReference type="Proteomes" id="UP000288943">
    <property type="component" value="Chromosome"/>
</dbReference>
<protein>
    <submittedName>
        <fullName evidence="10">Carbohydrate ABC transporter permease</fullName>
    </submittedName>
</protein>
<feature type="transmembrane region" description="Helical" evidence="7">
    <location>
        <begin position="242"/>
        <end position="263"/>
    </location>
</feature>
<feature type="transmembrane region" description="Helical" evidence="7">
    <location>
        <begin position="70"/>
        <end position="95"/>
    </location>
</feature>
<dbReference type="CDD" id="cd06261">
    <property type="entry name" value="TM_PBP2"/>
    <property type="match status" value="1"/>
</dbReference>
<keyword evidence="5 7" id="KW-1133">Transmembrane helix</keyword>
<sequence length="280" mass="31496">MRVGSMIVRPLHHVILAAFSFIMAFPFIWMITSAFKTNDEIWAYPPVLLPDKLLWENISKAWHAAPFDLYVFNSVFVSVCIVLIQTVNSAMMAYALVHMRFPLGRPLLAIILVSYMLPGAATYLPGYIILSNLGLIDTYGGLIISNSVSVFTIFMIYQAFRQIPREVVEAAKIDGAPHRRILWTMVIPLTAPYFVVTGLITFIEMYNNYLWPSLITHNPDLYLVSAGLRSFFIEGGAYGMNWAQVMAASSFTILPLLILFIFAQKFIMKGVSQSYGVNKG</sequence>
<feature type="transmembrane region" description="Helical" evidence="7">
    <location>
        <begin position="142"/>
        <end position="160"/>
    </location>
</feature>
<feature type="transmembrane region" description="Helical" evidence="7">
    <location>
        <begin position="12"/>
        <end position="32"/>
    </location>
</feature>
<feature type="transmembrane region" description="Helical" evidence="7">
    <location>
        <begin position="181"/>
        <end position="203"/>
    </location>
</feature>
<comment type="subcellular location">
    <subcellularLocation>
        <location evidence="1 7">Cell membrane</location>
        <topology evidence="1 7">Multi-pass membrane protein</topology>
    </subcellularLocation>
</comment>
<dbReference type="KEGG" id="pchi:PC41400_13880"/>
<dbReference type="Pfam" id="PF00528">
    <property type="entry name" value="BPD_transp_1"/>
    <property type="match status" value="1"/>
</dbReference>
<reference evidence="10 11" key="1">
    <citation type="submission" date="2018-01" db="EMBL/GenBank/DDBJ databases">
        <title>The whole genome sequencing and assembly of Paenibacillus chitinolyticus KCCM 41400 strain.</title>
        <authorList>
            <person name="Kim J.-Y."/>
            <person name="Park M.-K."/>
            <person name="Lee Y.-J."/>
            <person name="Yi H."/>
            <person name="Bahn Y.-S."/>
            <person name="Kim J.F."/>
            <person name="Lee D.-W."/>
        </authorList>
    </citation>
    <scope>NUCLEOTIDE SEQUENCE [LARGE SCALE GENOMIC DNA]</scope>
    <source>
        <strain evidence="10 11">KCCM 41400</strain>
    </source>
</reference>
<dbReference type="EMBL" id="CP026520">
    <property type="protein sequence ID" value="QAV18709.1"/>
    <property type="molecule type" value="Genomic_DNA"/>
</dbReference>
<comment type="similarity">
    <text evidence="7">Belongs to the binding-protein-dependent transport system permease family.</text>
</comment>
<dbReference type="InterPro" id="IPR000515">
    <property type="entry name" value="MetI-like"/>
</dbReference>
<evidence type="ECO:0000256" key="1">
    <source>
        <dbReference type="ARBA" id="ARBA00004651"/>
    </source>
</evidence>
<dbReference type="PROSITE" id="PS50928">
    <property type="entry name" value="ABC_TM1"/>
    <property type="match status" value="1"/>
</dbReference>
<name>A0A410WW94_9BACL</name>
<keyword evidence="12" id="KW-1185">Reference proteome</keyword>
<keyword evidence="2 7" id="KW-0813">Transport</keyword>
<evidence type="ECO:0000256" key="6">
    <source>
        <dbReference type="ARBA" id="ARBA00023136"/>
    </source>
</evidence>
<dbReference type="GO" id="GO:0055085">
    <property type="term" value="P:transmembrane transport"/>
    <property type="evidence" value="ECO:0007669"/>
    <property type="project" value="InterPro"/>
</dbReference>
<keyword evidence="3" id="KW-1003">Cell membrane</keyword>